<dbReference type="PROSITE" id="PS50082">
    <property type="entry name" value="WD_REPEATS_2"/>
    <property type="match status" value="2"/>
</dbReference>
<dbReference type="InterPro" id="IPR029000">
    <property type="entry name" value="Cyclophilin-like_dom_sf"/>
</dbReference>
<comment type="catalytic activity">
    <reaction evidence="1">
        <text>[protein]-peptidylproline (omega=180) = [protein]-peptidylproline (omega=0)</text>
        <dbReference type="Rhea" id="RHEA:16237"/>
        <dbReference type="Rhea" id="RHEA-COMP:10747"/>
        <dbReference type="Rhea" id="RHEA-COMP:10748"/>
        <dbReference type="ChEBI" id="CHEBI:83833"/>
        <dbReference type="ChEBI" id="CHEBI:83834"/>
        <dbReference type="EC" id="5.2.1.8"/>
    </reaction>
</comment>
<evidence type="ECO:0000256" key="1">
    <source>
        <dbReference type="ARBA" id="ARBA00000971"/>
    </source>
</evidence>
<dbReference type="Gene3D" id="2.40.100.10">
    <property type="entry name" value="Cyclophilin-like"/>
    <property type="match status" value="1"/>
</dbReference>
<dbReference type="SUPFAM" id="SSF50978">
    <property type="entry name" value="WD40 repeat-like"/>
    <property type="match status" value="1"/>
</dbReference>
<dbReference type="AlphaFoldDB" id="A0A167FGJ8"/>
<keyword evidence="6 10" id="KW-0413">Isomerase</keyword>
<dbReference type="InterPro" id="IPR020892">
    <property type="entry name" value="Cyclophilin-type_PPIase_CS"/>
</dbReference>
<evidence type="ECO:0000256" key="5">
    <source>
        <dbReference type="ARBA" id="ARBA00023110"/>
    </source>
</evidence>
<dbReference type="InterPro" id="IPR002130">
    <property type="entry name" value="Cyclophilin-type_PPIase_dom"/>
</dbReference>
<evidence type="ECO:0000256" key="2">
    <source>
        <dbReference type="ARBA" id="ARBA00013194"/>
    </source>
</evidence>
<dbReference type="OrthoDB" id="271386at2759"/>
<evidence type="ECO:0000256" key="7">
    <source>
        <dbReference type="PROSITE-ProRule" id="PRU00221"/>
    </source>
</evidence>
<feature type="repeat" description="WD" evidence="7">
    <location>
        <begin position="59"/>
        <end position="94"/>
    </location>
</feature>
<keyword evidence="5" id="KW-0697">Rotamase</keyword>
<feature type="domain" description="PPIase cyclophilin-type" evidence="9">
    <location>
        <begin position="492"/>
        <end position="646"/>
    </location>
</feature>
<dbReference type="InterPro" id="IPR036322">
    <property type="entry name" value="WD40_repeat_dom_sf"/>
</dbReference>
<dbReference type="SMART" id="SM00320">
    <property type="entry name" value="WD40"/>
    <property type="match status" value="4"/>
</dbReference>
<proteinExistence type="predicted"/>
<feature type="compositionally biased region" description="Acidic residues" evidence="8">
    <location>
        <begin position="15"/>
        <end position="24"/>
    </location>
</feature>
<evidence type="ECO:0000256" key="3">
    <source>
        <dbReference type="ARBA" id="ARBA00022574"/>
    </source>
</evidence>
<evidence type="ECO:0000313" key="11">
    <source>
        <dbReference type="Proteomes" id="UP000189580"/>
    </source>
</evidence>
<dbReference type="PANTHER" id="PTHR45625:SF4">
    <property type="entry name" value="PEPTIDYLPROLYL ISOMERASE DOMAIN AND WD REPEAT-CONTAINING PROTEIN 1"/>
    <property type="match status" value="1"/>
</dbReference>
<protein>
    <recommendedName>
        <fullName evidence="2">peptidylprolyl isomerase</fullName>
        <ecNumber evidence="2">5.2.1.8</ecNumber>
    </recommendedName>
</protein>
<dbReference type="GO" id="GO:0003755">
    <property type="term" value="F:peptidyl-prolyl cis-trans isomerase activity"/>
    <property type="evidence" value="ECO:0007669"/>
    <property type="project" value="UniProtKB-KW"/>
</dbReference>
<keyword evidence="3 7" id="KW-0853">WD repeat</keyword>
<dbReference type="InterPro" id="IPR015943">
    <property type="entry name" value="WD40/YVTN_repeat-like_dom_sf"/>
</dbReference>
<dbReference type="PROSITE" id="PS50072">
    <property type="entry name" value="CSA_PPIASE_2"/>
    <property type="match status" value="1"/>
</dbReference>
<dbReference type="Pfam" id="PF00400">
    <property type="entry name" value="WD40"/>
    <property type="match status" value="2"/>
</dbReference>
<sequence>MNVDSSMSKRKAEDSSSDSSDDEYGPSLAPATKQKRRRRLKNEKLYLENLPSSQRYSKSFMHKSQITTIVIQPESSRSGIIATGSSDGYLKFWQKTDNEDGIQFVKQFLAHKSAIRKAIFSTDSRLLLTIGGDKTIKIFDVYSLDMINILEVSIVPSNICWIQGRGSGGSLIAVSVENSSSIYIYDIEKSGNQDSEGEVGNVSGQDYKPVRVADKIHKAPVTLLAYNSLYDCVISVDSLGMIEYWQPSGSNMYNKPEGVFEFKGSTNLYDFRKSKASILCLTISPDESKFATFSSERRVAIFDFKSGRKIREYDESLETIEEMHRYGTSVYKPDNGEFARRLTLEKEAMNDITAFSNIIFDESSNFIIYSTLLGIKFVNIDTNTCSNLLGREENIRFMTLSLYQGKASSDYNGSIMTMDMATSNNETISKQFNEDPILFATGFKKNRFYLFSRSKAEYKEIKSSRDVHNETIVIKPSQSAKTNKSEGSKTQLSSTVVLHTSLGDITVRLFPNYAPLAVENFTALCRKGYYDNLIFHRVIKKFMIQGGDPEGDGTGGTSIWGKHFKDEFTPMLRHDRPYTVSMANAGKNTNGSQFFITTEKAPWLDDKHTIFGRVESGIETIKMIEGLKVDKNDRPEDPPSIVSTTVK</sequence>
<dbReference type="Pfam" id="PF00160">
    <property type="entry name" value="Pro_isomerase"/>
    <property type="match status" value="1"/>
</dbReference>
<dbReference type="PANTHER" id="PTHR45625">
    <property type="entry name" value="PEPTIDYL-PROLYL CIS-TRANS ISOMERASE-RELATED"/>
    <property type="match status" value="1"/>
</dbReference>
<gene>
    <name evidence="10" type="primary">CPR1</name>
    <name evidence="10" type="ORF">AWJ20_2898</name>
</gene>
<dbReference type="InterPro" id="IPR001680">
    <property type="entry name" value="WD40_rpt"/>
</dbReference>
<dbReference type="InterPro" id="IPR044666">
    <property type="entry name" value="Cyclophilin_A-like"/>
</dbReference>
<accession>A0A167FGJ8</accession>
<keyword evidence="11" id="KW-1185">Reference proteome</keyword>
<dbReference type="KEGG" id="slb:AWJ20_2898"/>
<dbReference type="EC" id="5.2.1.8" evidence="2"/>
<dbReference type="GO" id="GO:0006457">
    <property type="term" value="P:protein folding"/>
    <property type="evidence" value="ECO:0007669"/>
    <property type="project" value="InterPro"/>
</dbReference>
<evidence type="ECO:0000313" key="10">
    <source>
        <dbReference type="EMBL" id="ANB15272.1"/>
    </source>
</evidence>
<organism evidence="10 11">
    <name type="scientific">Sugiyamaella lignohabitans</name>
    <dbReference type="NCBI Taxonomy" id="796027"/>
    <lineage>
        <taxon>Eukaryota</taxon>
        <taxon>Fungi</taxon>
        <taxon>Dikarya</taxon>
        <taxon>Ascomycota</taxon>
        <taxon>Saccharomycotina</taxon>
        <taxon>Dipodascomycetes</taxon>
        <taxon>Dipodascales</taxon>
        <taxon>Trichomonascaceae</taxon>
        <taxon>Sugiyamaella</taxon>
    </lineage>
</organism>
<dbReference type="Gene3D" id="2.130.10.10">
    <property type="entry name" value="YVTN repeat-like/Quinoprotein amine dehydrogenase"/>
    <property type="match status" value="1"/>
</dbReference>
<dbReference type="PROSITE" id="PS00170">
    <property type="entry name" value="CSA_PPIASE_1"/>
    <property type="match status" value="1"/>
</dbReference>
<dbReference type="SUPFAM" id="SSF50891">
    <property type="entry name" value="Cyclophilin-like"/>
    <property type="match status" value="1"/>
</dbReference>
<dbReference type="EMBL" id="CP014503">
    <property type="protein sequence ID" value="ANB15272.1"/>
    <property type="molecule type" value="Genomic_DNA"/>
</dbReference>
<evidence type="ECO:0000259" key="9">
    <source>
        <dbReference type="PROSITE" id="PS50072"/>
    </source>
</evidence>
<evidence type="ECO:0000256" key="8">
    <source>
        <dbReference type="SAM" id="MobiDB-lite"/>
    </source>
</evidence>
<dbReference type="GeneID" id="30034859"/>
<dbReference type="PRINTS" id="PR00153">
    <property type="entry name" value="CSAPPISMRASE"/>
</dbReference>
<evidence type="ECO:0000256" key="4">
    <source>
        <dbReference type="ARBA" id="ARBA00022737"/>
    </source>
</evidence>
<dbReference type="FunFam" id="2.40.100.10:FF:000003">
    <property type="entry name" value="Peptidylprolyl isomerase domain and WD repeat-containing 1"/>
    <property type="match status" value="1"/>
</dbReference>
<feature type="repeat" description="WD" evidence="7">
    <location>
        <begin position="108"/>
        <end position="149"/>
    </location>
</feature>
<keyword evidence="4" id="KW-0677">Repeat</keyword>
<reference evidence="10 11" key="1">
    <citation type="submission" date="2016-02" db="EMBL/GenBank/DDBJ databases">
        <title>Complete genome sequence and transcriptome regulation of the pentose utilising yeast Sugiyamaella lignohabitans.</title>
        <authorList>
            <person name="Bellasio M."/>
            <person name="Peymann A."/>
            <person name="Valli M."/>
            <person name="Sipitzky M."/>
            <person name="Graf A."/>
            <person name="Sauer M."/>
            <person name="Marx H."/>
            <person name="Mattanovich D."/>
        </authorList>
    </citation>
    <scope>NUCLEOTIDE SEQUENCE [LARGE SCALE GENOMIC DNA]</scope>
    <source>
        <strain evidence="10 11">CBS 10342</strain>
    </source>
</reference>
<dbReference type="GO" id="GO:0005634">
    <property type="term" value="C:nucleus"/>
    <property type="evidence" value="ECO:0007669"/>
    <property type="project" value="UniProtKB-ARBA"/>
</dbReference>
<name>A0A167FGJ8_9ASCO</name>
<feature type="region of interest" description="Disordered" evidence="8">
    <location>
        <begin position="1"/>
        <end position="44"/>
    </location>
</feature>
<evidence type="ECO:0000256" key="6">
    <source>
        <dbReference type="ARBA" id="ARBA00023235"/>
    </source>
</evidence>
<dbReference type="Proteomes" id="UP000189580">
    <property type="component" value="Chromosome b"/>
</dbReference>
<dbReference type="RefSeq" id="XP_018737749.1">
    <property type="nucleotide sequence ID" value="XM_018879873.1"/>
</dbReference>